<dbReference type="Proteomes" id="UP000199546">
    <property type="component" value="Unassembled WGS sequence"/>
</dbReference>
<evidence type="ECO:0000313" key="1">
    <source>
        <dbReference type="EMBL" id="SFU01303.1"/>
    </source>
</evidence>
<dbReference type="AlphaFoldDB" id="A0A1I7CPF7"/>
<dbReference type="STRING" id="1296565.SAMN05660657_04728"/>
<organism evidence="1 2">
    <name type="scientific">Geodermatophilus amargosae</name>
    <dbReference type="NCBI Taxonomy" id="1296565"/>
    <lineage>
        <taxon>Bacteria</taxon>
        <taxon>Bacillati</taxon>
        <taxon>Actinomycetota</taxon>
        <taxon>Actinomycetes</taxon>
        <taxon>Geodermatophilales</taxon>
        <taxon>Geodermatophilaceae</taxon>
        <taxon>Geodermatophilus</taxon>
    </lineage>
</organism>
<reference evidence="2" key="1">
    <citation type="submission" date="2016-10" db="EMBL/GenBank/DDBJ databases">
        <authorList>
            <person name="Varghese N."/>
            <person name="Submissions S."/>
        </authorList>
    </citation>
    <scope>NUCLEOTIDE SEQUENCE [LARGE SCALE GENOMIC DNA]</scope>
    <source>
        <strain evidence="2">DSM 46136</strain>
    </source>
</reference>
<proteinExistence type="predicted"/>
<dbReference type="EMBL" id="FPBA01000024">
    <property type="protein sequence ID" value="SFU01303.1"/>
    <property type="molecule type" value="Genomic_DNA"/>
</dbReference>
<accession>A0A1I7CPF7</accession>
<protein>
    <submittedName>
        <fullName evidence="1">Uncharacterized protein</fullName>
    </submittedName>
</protein>
<name>A0A1I7CPF7_9ACTN</name>
<gene>
    <name evidence="1" type="ORF">SAMN05660657_04728</name>
</gene>
<sequence length="45" mass="5096">MSFPHPHDWNLVVTRLNDVGEPDFFVGEKPEAVLDVPGVVQGTWY</sequence>
<dbReference type="RefSeq" id="WP_175551760.1">
    <property type="nucleotide sequence ID" value="NZ_FPBA01000024.1"/>
</dbReference>
<evidence type="ECO:0000313" key="2">
    <source>
        <dbReference type="Proteomes" id="UP000199546"/>
    </source>
</evidence>
<keyword evidence="2" id="KW-1185">Reference proteome</keyword>